<reference evidence="1" key="1">
    <citation type="submission" date="2015-06" db="EMBL/GenBank/DDBJ databases">
        <authorList>
            <person name="Joergensen T."/>
        </authorList>
    </citation>
    <scope>NUCLEOTIDE SEQUENCE</scope>
    <source>
        <strain evidence="1">RGRH0227</strain>
    </source>
</reference>
<dbReference type="AlphaFoldDB" id="A0A0H5PXJ3"/>
<reference evidence="1" key="2">
    <citation type="submission" date="2015-07" db="EMBL/GenBank/DDBJ databases">
        <title>Plasmids, circular viruses and viroids from rat gut.</title>
        <authorList>
            <person name="Jorgensen T.J."/>
            <person name="Hansen M.A."/>
            <person name="Xu Z."/>
            <person name="Tabak M.A."/>
            <person name="Sorensen S.J."/>
            <person name="Hansen L.H."/>
        </authorList>
    </citation>
    <scope>NUCLEOTIDE SEQUENCE</scope>
    <source>
        <strain evidence="1">RGRH0227</strain>
    </source>
</reference>
<sequence length="147" mass="16804">MDVSSGRVLWLLSDKQEFCTITVGLVAKKLDLSTKTVQRIFSLLQRLGLLSIEKQPKPEYTSNTVYYCSCVRRITDKLFAVLGILNQLKADRSYSLPKAIGRLIRCVTQKCRYNLTYNQKSIQQQLIELKEWSSSYNNLSGESLSTL</sequence>
<dbReference type="InterPro" id="IPR036390">
    <property type="entry name" value="WH_DNA-bd_sf"/>
</dbReference>
<proteinExistence type="predicted"/>
<organism evidence="1">
    <name type="scientific">uncultured prokaryote</name>
    <dbReference type="NCBI Taxonomy" id="198431"/>
    <lineage>
        <taxon>unclassified sequences</taxon>
        <taxon>environmental samples</taxon>
    </lineage>
</organism>
<accession>A0A0H5PXJ3</accession>
<dbReference type="EMBL" id="LN852900">
    <property type="protein sequence ID" value="CRY94288.1"/>
    <property type="molecule type" value="Genomic_DNA"/>
</dbReference>
<protein>
    <submittedName>
        <fullName evidence="1">Uncharacterized protein</fullName>
    </submittedName>
</protein>
<name>A0A0H5PXJ3_9ZZZZ</name>
<dbReference type="SUPFAM" id="SSF46785">
    <property type="entry name" value="Winged helix' DNA-binding domain"/>
    <property type="match status" value="1"/>
</dbReference>
<evidence type="ECO:0000313" key="1">
    <source>
        <dbReference type="EMBL" id="CRY94288.1"/>
    </source>
</evidence>